<keyword evidence="3" id="KW-1185">Reference proteome</keyword>
<dbReference type="AlphaFoldDB" id="A0A0S3PQE8"/>
<keyword evidence="2" id="KW-0378">Hydrolase</keyword>
<evidence type="ECO:0000313" key="2">
    <source>
        <dbReference type="EMBL" id="BAT58148.1"/>
    </source>
</evidence>
<dbReference type="InterPro" id="IPR052370">
    <property type="entry name" value="Meta-cleavage_hydrolase"/>
</dbReference>
<organism evidence="2 3">
    <name type="scientific">Variibacter gotjawalensis</name>
    <dbReference type="NCBI Taxonomy" id="1333996"/>
    <lineage>
        <taxon>Bacteria</taxon>
        <taxon>Pseudomonadati</taxon>
        <taxon>Pseudomonadota</taxon>
        <taxon>Alphaproteobacteria</taxon>
        <taxon>Hyphomicrobiales</taxon>
        <taxon>Nitrobacteraceae</taxon>
        <taxon>Variibacter</taxon>
    </lineage>
</organism>
<dbReference type="PANTHER" id="PTHR43139:SF52">
    <property type="entry name" value="SI:DKEY-122A22.2"/>
    <property type="match status" value="1"/>
</dbReference>
<dbReference type="SUPFAM" id="SSF53474">
    <property type="entry name" value="alpha/beta-Hydrolases"/>
    <property type="match status" value="1"/>
</dbReference>
<gene>
    <name evidence="2" type="primary">hsaD_1</name>
    <name evidence="2" type="ORF">GJW-30_1_00664</name>
</gene>
<dbReference type="EC" id="3.7.1.17" evidence="2"/>
<dbReference type="EMBL" id="AP014946">
    <property type="protein sequence ID" value="BAT58148.1"/>
    <property type="molecule type" value="Genomic_DNA"/>
</dbReference>
<dbReference type="InterPro" id="IPR000073">
    <property type="entry name" value="AB_hydrolase_1"/>
</dbReference>
<name>A0A0S3PQE8_9BRAD</name>
<dbReference type="Gene3D" id="3.40.50.1820">
    <property type="entry name" value="alpha/beta hydrolase"/>
    <property type="match status" value="1"/>
</dbReference>
<feature type="domain" description="AB hydrolase-1" evidence="1">
    <location>
        <begin position="45"/>
        <end position="156"/>
    </location>
</feature>
<evidence type="ECO:0000313" key="3">
    <source>
        <dbReference type="Proteomes" id="UP000236884"/>
    </source>
</evidence>
<dbReference type="PRINTS" id="PR00111">
    <property type="entry name" value="ABHYDROLASE"/>
</dbReference>
<dbReference type="RefSeq" id="WP_096351626.1">
    <property type="nucleotide sequence ID" value="NZ_AP014946.1"/>
</dbReference>
<sequence>MTEPVAGAPEITAAAYVGAIAARAERIETPCGDGTMVFRRWGSGPPVLLLHGGHGAWSHWVRNILPLAKEFTVIAADMPGYADSADLPRPHSPEGMAKIIAAGIRQILGDAKFSIVGFSFGGAIGCNVAEQCGDQVERLVIIGSGGLGLPRPKLEMMANWKRMDDVVDRLEAHRKNLGILMLHDKRNIGPLALYLQSTNTAKTRINSRAISLTDTARRALAGVVAPISGMWGIHDATAPEEGGYIDARAELLRSFDPAAEIVRIDAGHWVQFEASGEFNKQLIALLKTKRKR</sequence>
<dbReference type="Proteomes" id="UP000236884">
    <property type="component" value="Chromosome"/>
</dbReference>
<dbReference type="GO" id="GO:0102296">
    <property type="term" value="F:4,5-9,10-diseco-3-hydroxy-5,9,17-trioxoandrosta-1(10),2-diene-4-oate hydrolase activity"/>
    <property type="evidence" value="ECO:0007669"/>
    <property type="project" value="UniProtKB-EC"/>
</dbReference>
<dbReference type="PANTHER" id="PTHR43139">
    <property type="entry name" value="SI:DKEY-122A22.2"/>
    <property type="match status" value="1"/>
</dbReference>
<protein>
    <submittedName>
        <fullName evidence="2">4,5:9,10-diseco-3-hydroxy-5,9, 17-trioxoandrosta-1(10),2-diene-4-oate hydrolase</fullName>
        <ecNumber evidence="2">3.7.1.17</ecNumber>
    </submittedName>
</protein>
<dbReference type="KEGG" id="vgo:GJW-30_1_00664"/>
<dbReference type="InterPro" id="IPR029058">
    <property type="entry name" value="AB_hydrolase_fold"/>
</dbReference>
<dbReference type="Pfam" id="PF00561">
    <property type="entry name" value="Abhydrolase_1"/>
    <property type="match status" value="1"/>
</dbReference>
<reference evidence="2 3" key="1">
    <citation type="submission" date="2015-08" db="EMBL/GenBank/DDBJ databases">
        <title>Investigation of the bacterial diversity of lava forest soil.</title>
        <authorList>
            <person name="Lee J.S."/>
        </authorList>
    </citation>
    <scope>NUCLEOTIDE SEQUENCE [LARGE SCALE GENOMIC DNA]</scope>
    <source>
        <strain evidence="2 3">GJW-30</strain>
    </source>
</reference>
<accession>A0A0S3PQE8</accession>
<dbReference type="OrthoDB" id="9780765at2"/>
<proteinExistence type="predicted"/>
<evidence type="ECO:0000259" key="1">
    <source>
        <dbReference type="Pfam" id="PF00561"/>
    </source>
</evidence>